<protein>
    <recommendedName>
        <fullName evidence="1">UPF0311 protein E1N52_39050</fullName>
    </recommendedName>
</protein>
<comment type="similarity">
    <text evidence="1">Belongs to the UPF0311 family.</text>
</comment>
<comment type="caution">
    <text evidence="2">The sequence shown here is derived from an EMBL/GenBank/DDBJ whole genome shotgun (WGS) entry which is preliminary data.</text>
</comment>
<dbReference type="AlphaFoldDB" id="A0A4R5L370"/>
<dbReference type="PANTHER" id="PTHR37315:SF1">
    <property type="entry name" value="UPF0311 PROTEIN BLR7842"/>
    <property type="match status" value="1"/>
</dbReference>
<dbReference type="Pfam" id="PF11578">
    <property type="entry name" value="DUF3237"/>
    <property type="match status" value="1"/>
</dbReference>
<evidence type="ECO:0000313" key="2">
    <source>
        <dbReference type="EMBL" id="TDG02569.1"/>
    </source>
</evidence>
<evidence type="ECO:0000313" key="3">
    <source>
        <dbReference type="Proteomes" id="UP000295606"/>
    </source>
</evidence>
<sequence>MSTPRFDELPPALQAVQTRPLFVMRLDVKPIEIVGQTGGALRRVGIVPSGTFAGERLSGVVLDGGSDWQTVRGDGSTTLDVRLLLRTDDGTNLLMSYRGVRHGDPEVLKQLDRGETVDPASYYFRTNPVFEAPAGKYEWLNRVVAIGTGHRFPGGPVYSIFEVL</sequence>
<dbReference type="OrthoDB" id="5294829at2"/>
<dbReference type="EMBL" id="SMOD01000058">
    <property type="protein sequence ID" value="TDG02569.1"/>
    <property type="molecule type" value="Genomic_DNA"/>
</dbReference>
<evidence type="ECO:0000256" key="1">
    <source>
        <dbReference type="HAMAP-Rule" id="MF_00775"/>
    </source>
</evidence>
<dbReference type="Proteomes" id="UP000295606">
    <property type="component" value="Unassembled WGS sequence"/>
</dbReference>
<dbReference type="InterPro" id="IPR020915">
    <property type="entry name" value="UPF0311"/>
</dbReference>
<accession>A0A4R5L370</accession>
<reference evidence="2 3" key="1">
    <citation type="submission" date="2019-03" db="EMBL/GenBank/DDBJ databases">
        <title>Paraburkholderia sp. isolated from native Mimosa gymnas in Guartela State Park, Brazil.</title>
        <authorList>
            <person name="Paulitsch F."/>
            <person name="Hungria M."/>
            <person name="Delamuta J.R.M."/>
            <person name="Ribeiro R.A."/>
            <person name="Dall'Agnol R."/>
            <person name="Silva J.S.B."/>
        </authorList>
    </citation>
    <scope>NUCLEOTIDE SEQUENCE [LARGE SCALE GENOMIC DNA]</scope>
    <source>
        <strain evidence="2 3">CNPSo 3008</strain>
    </source>
</reference>
<organism evidence="2 3">
    <name type="scientific">Paraburkholderia guartelaensis</name>
    <dbReference type="NCBI Taxonomy" id="2546446"/>
    <lineage>
        <taxon>Bacteria</taxon>
        <taxon>Pseudomonadati</taxon>
        <taxon>Pseudomonadota</taxon>
        <taxon>Betaproteobacteria</taxon>
        <taxon>Burkholderiales</taxon>
        <taxon>Burkholderiaceae</taxon>
        <taxon>Paraburkholderia</taxon>
    </lineage>
</organism>
<dbReference type="Gene3D" id="2.40.160.20">
    <property type="match status" value="1"/>
</dbReference>
<proteinExistence type="inferred from homology"/>
<dbReference type="PANTHER" id="PTHR37315">
    <property type="entry name" value="UPF0311 PROTEIN BLR7842"/>
    <property type="match status" value="1"/>
</dbReference>
<dbReference type="HAMAP" id="MF_00775">
    <property type="entry name" value="UPF0311"/>
    <property type="match status" value="1"/>
</dbReference>
<name>A0A4R5L370_9BURK</name>
<gene>
    <name evidence="2" type="ORF">E1N52_39050</name>
</gene>
<dbReference type="RefSeq" id="WP_133189984.1">
    <property type="nucleotide sequence ID" value="NZ_SMOD01000058.1"/>
</dbReference>